<dbReference type="AlphaFoldDB" id="A0AAV7PF15"/>
<reference evidence="2" key="1">
    <citation type="journal article" date="2022" name="bioRxiv">
        <title>Sequencing and chromosome-scale assembly of the giantPleurodeles waltlgenome.</title>
        <authorList>
            <person name="Brown T."/>
            <person name="Elewa A."/>
            <person name="Iarovenko S."/>
            <person name="Subramanian E."/>
            <person name="Araus A.J."/>
            <person name="Petzold A."/>
            <person name="Susuki M."/>
            <person name="Suzuki K.-i.T."/>
            <person name="Hayashi T."/>
            <person name="Toyoda A."/>
            <person name="Oliveira C."/>
            <person name="Osipova E."/>
            <person name="Leigh N.D."/>
            <person name="Simon A."/>
            <person name="Yun M.H."/>
        </authorList>
    </citation>
    <scope>NUCLEOTIDE SEQUENCE</scope>
    <source>
        <strain evidence="2">20211129_DDA</strain>
        <tissue evidence="2">Liver</tissue>
    </source>
</reference>
<evidence type="ECO:0000256" key="1">
    <source>
        <dbReference type="SAM" id="MobiDB-lite"/>
    </source>
</evidence>
<name>A0AAV7PF15_PLEWA</name>
<accession>A0AAV7PF15</accession>
<feature type="region of interest" description="Disordered" evidence="1">
    <location>
        <begin position="68"/>
        <end position="129"/>
    </location>
</feature>
<keyword evidence="3" id="KW-1185">Reference proteome</keyword>
<evidence type="ECO:0000313" key="2">
    <source>
        <dbReference type="EMBL" id="KAJ1125419.1"/>
    </source>
</evidence>
<evidence type="ECO:0000313" key="3">
    <source>
        <dbReference type="Proteomes" id="UP001066276"/>
    </source>
</evidence>
<dbReference type="EMBL" id="JANPWB010000011">
    <property type="protein sequence ID" value="KAJ1125419.1"/>
    <property type="molecule type" value="Genomic_DNA"/>
</dbReference>
<comment type="caution">
    <text evidence="2">The sequence shown here is derived from an EMBL/GenBank/DDBJ whole genome shotgun (WGS) entry which is preliminary data.</text>
</comment>
<dbReference type="Proteomes" id="UP001066276">
    <property type="component" value="Chromosome 7"/>
</dbReference>
<sequence length="152" mass="15453">MDVDKNVLEAVALLRQAGRMDLLREEALAPGRPARRASAEVAAAVAACSPPRASGIVKVRSGSRGVVVKGASGAGKGRAGRRERVPASLRVSPEAGPSTRRSWDSARKGKAGPQSVVRPQGGRVKKAGALEASAVGKGEGLKKAGALHVHAA</sequence>
<organism evidence="2 3">
    <name type="scientific">Pleurodeles waltl</name>
    <name type="common">Iberian ribbed newt</name>
    <dbReference type="NCBI Taxonomy" id="8319"/>
    <lineage>
        <taxon>Eukaryota</taxon>
        <taxon>Metazoa</taxon>
        <taxon>Chordata</taxon>
        <taxon>Craniata</taxon>
        <taxon>Vertebrata</taxon>
        <taxon>Euteleostomi</taxon>
        <taxon>Amphibia</taxon>
        <taxon>Batrachia</taxon>
        <taxon>Caudata</taxon>
        <taxon>Salamandroidea</taxon>
        <taxon>Salamandridae</taxon>
        <taxon>Pleurodelinae</taxon>
        <taxon>Pleurodeles</taxon>
    </lineage>
</organism>
<gene>
    <name evidence="2" type="ORF">NDU88_003851</name>
</gene>
<protein>
    <submittedName>
        <fullName evidence="2">Uncharacterized protein</fullName>
    </submittedName>
</protein>
<proteinExistence type="predicted"/>